<name>A0ACD4NNZ0_9HYPH</name>
<sequence>MDEDGLSDDHAIVIGIRRYPTLGDAPLRAMDLEAPDRDAQSIASWLESPDGGRLRRKNIHMIRSADYPDPFDDDPKPVETDVVKAFETVFGKRDPSKGGRVGRRFYLYVSGHGFGHVRGRGALFTANATAVNRSHVFIASYFDWIYNAALFEQHVLWFDACSTRERLEMPQPVSLRSMIAPNAHQGRMMIAYAARFFLKAVETTVEGEPRGIFTHTLVRGLSGAAADPSTGAVTTASLRNYLINNMRRHMSLAQLADPDVSNEPDFGTVDDFELVPPSGSPTAGIGDEGDPAGPSLRLAIACTDPATEIFVVDAHDRLVARRLSGAEVSLPPADYTIRAKLGRAEWQGTVTLRADTTVRIPSIGFASAVPLDGTARAHETHAVALSGAAGAAEPGPGVGASLMVLARWWTASEPRQDLELPAPQAGLELHHHGGSHAFDLAEGADEGDRESDRWARRDVGVDPGLHRLALKTGSEPAALTVTALEGWQTRVALLYEPASTVGSIPRGQRLADVSIQMWPMDAPINDEAMRLAEAARMALADEQAIMSRELLEKTEAKFRNPMMGLYALHLMLLLERKEAQDQARRRPVPSPGLTPDRPVRFERALFDETLADTMAMFGEDHPDVRAIRLAAGHQAGRMPVGMPPMLWRSWASLVEASNANPRLVPVDLWERVADQTLHRPLMIWVRRSAAAVAGRGKSRKVAGMLVQASSASVLDRVAAPTSSQADRPGPAAAVDAAAPAMPVIDAVQPEGLGTGRVAAFPTDGPDAADPPDVRLGADGHRRTVGSPPPSRMPAVLLSDDERRRLTLEMGVPRSVVEWALKKL</sequence>
<dbReference type="Proteomes" id="UP001163223">
    <property type="component" value="Chromosome"/>
</dbReference>
<accession>A0ACD4NNZ0</accession>
<proteinExistence type="predicted"/>
<protein>
    <submittedName>
        <fullName evidence="1">Uncharacterized protein</fullName>
    </submittedName>
</protein>
<keyword evidence="2" id="KW-1185">Reference proteome</keyword>
<evidence type="ECO:0000313" key="2">
    <source>
        <dbReference type="Proteomes" id="UP001163223"/>
    </source>
</evidence>
<evidence type="ECO:0000313" key="1">
    <source>
        <dbReference type="EMBL" id="WAJ28459.1"/>
    </source>
</evidence>
<reference evidence="1" key="1">
    <citation type="submission" date="2022-11" db="EMBL/GenBank/DDBJ databases">
        <title>beta-Carotene-producing bacterium, Jeongeuplla avenae sp. nov., alleviates the salt stress of Arabidopsis seedlings.</title>
        <authorList>
            <person name="Jiang L."/>
            <person name="Lee J."/>
        </authorList>
    </citation>
    <scope>NUCLEOTIDE SEQUENCE</scope>
    <source>
        <strain evidence="1">DY_R2A_6</strain>
    </source>
</reference>
<dbReference type="EMBL" id="CP113520">
    <property type="protein sequence ID" value="WAJ28459.1"/>
    <property type="molecule type" value="Genomic_DNA"/>
</dbReference>
<gene>
    <name evidence="1" type="ORF">OXU80_27235</name>
</gene>
<organism evidence="1 2">
    <name type="scientific">Antarcticirhabdus aurantiaca</name>
    <dbReference type="NCBI Taxonomy" id="2606717"/>
    <lineage>
        <taxon>Bacteria</taxon>
        <taxon>Pseudomonadati</taxon>
        <taxon>Pseudomonadota</taxon>
        <taxon>Alphaproteobacteria</taxon>
        <taxon>Hyphomicrobiales</taxon>
        <taxon>Aurantimonadaceae</taxon>
        <taxon>Antarcticirhabdus</taxon>
    </lineage>
</organism>